<comment type="caution">
    <text evidence="1">The sequence shown here is derived from an EMBL/GenBank/DDBJ whole genome shotgun (WGS) entry which is preliminary data.</text>
</comment>
<accession>A0ABU4LG79</accession>
<evidence type="ECO:0000313" key="1">
    <source>
        <dbReference type="EMBL" id="MDX2914613.1"/>
    </source>
</evidence>
<name>A0ABU4LG79_9ACTN</name>
<dbReference type="EMBL" id="JARAVY010000021">
    <property type="protein sequence ID" value="MDX2914613.1"/>
    <property type="molecule type" value="Genomic_DNA"/>
</dbReference>
<proteinExistence type="predicted"/>
<dbReference type="RefSeq" id="WP_256964417.1">
    <property type="nucleotide sequence ID" value="NZ_JAGJBZ010000001.1"/>
</dbReference>
<reference evidence="1 2" key="1">
    <citation type="journal article" date="2023" name="Microb. Genom.">
        <title>Mesoterricola silvestris gen. nov., sp. nov., Mesoterricola sediminis sp. nov., Geothrix oryzae sp. nov., Geothrix edaphica sp. nov., Geothrix rubra sp. nov., and Geothrix limicola sp. nov., six novel members of Acidobacteriota isolated from soils.</title>
        <authorList>
            <person name="Weisberg A.J."/>
            <person name="Pearce E."/>
            <person name="Kramer C.G."/>
            <person name="Chang J.H."/>
            <person name="Clarke C.R."/>
        </authorList>
    </citation>
    <scope>NUCLEOTIDE SEQUENCE [LARGE SCALE GENOMIC DNA]</scope>
    <source>
        <strain evidence="1 2">NRRL_B-2795</strain>
    </source>
</reference>
<sequence length="42" mass="4316">MTMVGTLSVDMFCEGEKGARATAALSEGLCSVAQTTPPPPME</sequence>
<evidence type="ECO:0000313" key="2">
    <source>
        <dbReference type="Proteomes" id="UP001271723"/>
    </source>
</evidence>
<gene>
    <name evidence="1" type="ORF">PV517_38825</name>
</gene>
<keyword evidence="2" id="KW-1185">Reference proteome</keyword>
<dbReference type="Proteomes" id="UP001271723">
    <property type="component" value="Unassembled WGS sequence"/>
</dbReference>
<protein>
    <submittedName>
        <fullName evidence="1">Uncharacterized protein</fullName>
    </submittedName>
</protein>
<organism evidence="1 2">
    <name type="scientific">Streptomyces griseiscabiei</name>
    <dbReference type="NCBI Taxonomy" id="2993540"/>
    <lineage>
        <taxon>Bacteria</taxon>
        <taxon>Bacillati</taxon>
        <taxon>Actinomycetota</taxon>
        <taxon>Actinomycetes</taxon>
        <taxon>Kitasatosporales</taxon>
        <taxon>Streptomycetaceae</taxon>
        <taxon>Streptomyces</taxon>
    </lineage>
</organism>